<accession>A0ABD6CDQ5</accession>
<keyword evidence="2" id="KW-1185">Reference proteome</keyword>
<dbReference type="Proteomes" id="UP001597119">
    <property type="component" value="Unassembled WGS sequence"/>
</dbReference>
<dbReference type="Pfam" id="PF04250">
    <property type="entry name" value="DUF429"/>
    <property type="match status" value="1"/>
</dbReference>
<dbReference type="AlphaFoldDB" id="A0ABD6CDQ5"/>
<evidence type="ECO:0000313" key="1">
    <source>
        <dbReference type="EMBL" id="MFD1588129.1"/>
    </source>
</evidence>
<evidence type="ECO:0000313" key="2">
    <source>
        <dbReference type="Proteomes" id="UP001597119"/>
    </source>
</evidence>
<dbReference type="EMBL" id="JBHUDJ010000008">
    <property type="protein sequence ID" value="MFD1588129.1"/>
    <property type="molecule type" value="Genomic_DNA"/>
</dbReference>
<reference evidence="1 2" key="1">
    <citation type="journal article" date="2019" name="Int. J. Syst. Evol. Microbiol.">
        <title>The Global Catalogue of Microorganisms (GCM) 10K type strain sequencing project: providing services to taxonomists for standard genome sequencing and annotation.</title>
        <authorList>
            <consortium name="The Broad Institute Genomics Platform"/>
            <consortium name="The Broad Institute Genome Sequencing Center for Infectious Disease"/>
            <person name="Wu L."/>
            <person name="Ma J."/>
        </authorList>
    </citation>
    <scope>NUCLEOTIDE SEQUENCE [LARGE SCALE GENOMIC DNA]</scope>
    <source>
        <strain evidence="1 2">CGMCC 1.12125</strain>
    </source>
</reference>
<organism evidence="1 2">
    <name type="scientific">Halorientalis brevis</name>
    <dbReference type="NCBI Taxonomy" id="1126241"/>
    <lineage>
        <taxon>Archaea</taxon>
        <taxon>Methanobacteriati</taxon>
        <taxon>Methanobacteriota</taxon>
        <taxon>Stenosarchaea group</taxon>
        <taxon>Halobacteria</taxon>
        <taxon>Halobacteriales</taxon>
        <taxon>Haloarculaceae</taxon>
        <taxon>Halorientalis</taxon>
    </lineage>
</organism>
<comment type="caution">
    <text evidence="1">The sequence shown here is derived from an EMBL/GenBank/DDBJ whole genome shotgun (WGS) entry which is preliminary data.</text>
</comment>
<sequence length="252" mass="27952">MTRYVGVDWGGNGWICASRSADGDWTAAKHPSFLSVWHEYADATQILVDIPIGLAPEGLRRCDEAAKEELGSQRGRSVFMTPPRPVFDEPTYEEAKARMDELTGRGLSTQAWGIMPRIQELDEFFKEVPDAWGQVRESHPEVAFASLRAEGAVVESKLSADGEQVRLDTLDDVDPESSPGDEFERLVEEHITEQPAYARHFSANNKDDLLDAMGLTVTAWTADGEFTTLPEDPDDDPVREVPMEIVAADLES</sequence>
<name>A0ABD6CDQ5_9EURY</name>
<proteinExistence type="predicted"/>
<protein>
    <submittedName>
        <fullName evidence="1">DUF429 domain-containing protein</fullName>
    </submittedName>
</protein>
<gene>
    <name evidence="1" type="ORF">ACFR9U_14185</name>
</gene>
<dbReference type="InterPro" id="IPR007362">
    <property type="entry name" value="DUF429"/>
</dbReference>
<dbReference type="RefSeq" id="WP_247381758.1">
    <property type="nucleotide sequence ID" value="NZ_JALLGV010000012.1"/>
</dbReference>